<reference evidence="4 5" key="1">
    <citation type="submission" date="2022-04" db="EMBL/GenBank/DDBJ databases">
        <title>Genome sequence of C. roseum typestrain.</title>
        <authorList>
            <person name="Poehlein A."/>
            <person name="Schoch T."/>
            <person name="Duerre P."/>
            <person name="Daniel R."/>
        </authorList>
    </citation>
    <scope>NUCLEOTIDE SEQUENCE [LARGE SCALE GENOMIC DNA]</scope>
    <source>
        <strain evidence="4 5">DSM 7320</strain>
    </source>
</reference>
<evidence type="ECO:0000256" key="2">
    <source>
        <dbReference type="ARBA" id="ARBA00022801"/>
    </source>
</evidence>
<dbReference type="Gene3D" id="2.160.20.10">
    <property type="entry name" value="Single-stranded right-handed beta-helix, Pectin lyase-like"/>
    <property type="match status" value="1"/>
</dbReference>
<keyword evidence="2 4" id="KW-0378">Hydrolase</keyword>
<sequence length="378" mass="40948">MKKKFIAALILAVSTTLLVLGISNSRAYAASTYNSIVDSSFKGTDGTKLNGIPTYKTITSALNSAPASSNVSYKIYIKTGTYYEKLNINKPNIYFVGENENTTKLTYNVASGSKKNDGTTYGTSGSASLNVSSPSFGAENLTIENSFDYPKNLAKKSNDPSKLQSAQAVALNLSGSSNKAYFKNCKITGYQDTLCSNTGTSYFTNCYISGCIDFIFGAGQSFFNSCNIVSVDMKTPSNNGYITAASTNISNKYGFVFYKCSLQKQTSTMATNSVSLGRPWHPTITLSNGTREADPNAIASVIYMHCNMDNHIKSSGWDSMTGIGPDGKTKIFTPGESRFYEYQNKGPENIVNSSRKQLNDTDALKVTIKNVLNGWNPQ</sequence>
<evidence type="ECO:0000256" key="3">
    <source>
        <dbReference type="ARBA" id="ARBA00023085"/>
    </source>
</evidence>
<accession>A0A1S8M963</accession>
<protein>
    <submittedName>
        <fullName evidence="4">Pectinesterase A</fullName>
        <ecNumber evidence="4">3.1.1.11</ecNumber>
    </submittedName>
</protein>
<dbReference type="GO" id="GO:0030599">
    <property type="term" value="F:pectinesterase activity"/>
    <property type="evidence" value="ECO:0007669"/>
    <property type="project" value="UniProtKB-EC"/>
</dbReference>
<comment type="similarity">
    <text evidence="1">Belongs to the pectinesterase family.</text>
</comment>
<gene>
    <name evidence="4" type="primary">pemA_1</name>
    <name evidence="4" type="ORF">CROST_031500</name>
</gene>
<proteinExistence type="inferred from homology"/>
<dbReference type="Pfam" id="PF01095">
    <property type="entry name" value="Pectinesterase"/>
    <property type="match status" value="1"/>
</dbReference>
<dbReference type="PANTHER" id="PTHR31321">
    <property type="entry name" value="ACYL-COA THIOESTER HYDROLASE YBHC-RELATED"/>
    <property type="match status" value="1"/>
</dbReference>
<evidence type="ECO:0000313" key="4">
    <source>
        <dbReference type="EMBL" id="URZ12428.1"/>
    </source>
</evidence>
<organism evidence="4 5">
    <name type="scientific">Clostridium felsineum</name>
    <dbReference type="NCBI Taxonomy" id="36839"/>
    <lineage>
        <taxon>Bacteria</taxon>
        <taxon>Bacillati</taxon>
        <taxon>Bacillota</taxon>
        <taxon>Clostridia</taxon>
        <taxon>Eubacteriales</taxon>
        <taxon>Clostridiaceae</taxon>
        <taxon>Clostridium</taxon>
    </lineage>
</organism>
<dbReference type="InterPro" id="IPR000070">
    <property type="entry name" value="Pectinesterase_cat"/>
</dbReference>
<dbReference type="InterPro" id="IPR011050">
    <property type="entry name" value="Pectin_lyase_fold/virulence"/>
</dbReference>
<dbReference type="GO" id="GO:0042545">
    <property type="term" value="P:cell wall modification"/>
    <property type="evidence" value="ECO:0007669"/>
    <property type="project" value="InterPro"/>
</dbReference>
<keyword evidence="3" id="KW-0063">Aspartyl esterase</keyword>
<keyword evidence="5" id="KW-1185">Reference proteome</keyword>
<dbReference type="KEGG" id="crw:CROST_031500"/>
<dbReference type="STRING" id="84029.CROST_09640"/>
<dbReference type="SUPFAM" id="SSF51126">
    <property type="entry name" value="Pectin lyase-like"/>
    <property type="match status" value="1"/>
</dbReference>
<dbReference type="Proteomes" id="UP000190951">
    <property type="component" value="Chromosome"/>
</dbReference>
<dbReference type="InterPro" id="IPR012334">
    <property type="entry name" value="Pectin_lyas_fold"/>
</dbReference>
<dbReference type="EC" id="3.1.1.11" evidence="4"/>
<evidence type="ECO:0000313" key="5">
    <source>
        <dbReference type="Proteomes" id="UP000190951"/>
    </source>
</evidence>
<dbReference type="PANTHER" id="PTHR31321:SF57">
    <property type="entry name" value="PECTINESTERASE 53-RELATED"/>
    <property type="match status" value="1"/>
</dbReference>
<evidence type="ECO:0000256" key="1">
    <source>
        <dbReference type="ARBA" id="ARBA00008891"/>
    </source>
</evidence>
<dbReference type="EMBL" id="CP096983">
    <property type="protein sequence ID" value="URZ12428.1"/>
    <property type="molecule type" value="Genomic_DNA"/>
</dbReference>
<dbReference type="RefSeq" id="WP_077833838.1">
    <property type="nucleotide sequence ID" value="NZ_CP096983.1"/>
</dbReference>
<dbReference type="GO" id="GO:0009279">
    <property type="term" value="C:cell outer membrane"/>
    <property type="evidence" value="ECO:0007669"/>
    <property type="project" value="TreeGrafter"/>
</dbReference>
<name>A0A1S8M963_9CLOT</name>
<dbReference type="AlphaFoldDB" id="A0A1S8M963"/>